<reference evidence="2" key="1">
    <citation type="submission" date="2021-01" db="EMBL/GenBank/DDBJ databases">
        <authorList>
            <person name="Corre E."/>
            <person name="Pelletier E."/>
            <person name="Niang G."/>
            <person name="Scheremetjew M."/>
            <person name="Finn R."/>
            <person name="Kale V."/>
            <person name="Holt S."/>
            <person name="Cochrane G."/>
            <person name="Meng A."/>
            <person name="Brown T."/>
            <person name="Cohen L."/>
        </authorList>
    </citation>
    <scope>NUCLEOTIDE SEQUENCE</scope>
    <source>
        <strain evidence="2">FSP1.4</strain>
    </source>
</reference>
<sequence>MIQGKEYENVCFTFYAEKGTKDKDNFYCGYSMTIEGGEVFNRSDPNNLICKYKAYSSDTGADTTAEYPAKCGLNKDTDHYCPKWKGEFDFAGQMADYRKMWNNTFNCHIETNQLYCKDVHDKGYRSLMADWLKDIIETANEDSYALYANNDECMRKIVNRGYWQVRSEIDSAFSLSNGLQITLALVLLMFYFA</sequence>
<evidence type="ECO:0000313" key="2">
    <source>
        <dbReference type="EMBL" id="CAE0345735.1"/>
    </source>
</evidence>
<name>A0A7S3J7M0_9SPIT</name>
<dbReference type="AlphaFoldDB" id="A0A7S3J7M0"/>
<accession>A0A7S3J7M0</accession>
<organism evidence="2">
    <name type="scientific">Euplotes harpa</name>
    <dbReference type="NCBI Taxonomy" id="151035"/>
    <lineage>
        <taxon>Eukaryota</taxon>
        <taxon>Sar</taxon>
        <taxon>Alveolata</taxon>
        <taxon>Ciliophora</taxon>
        <taxon>Intramacronucleata</taxon>
        <taxon>Spirotrichea</taxon>
        <taxon>Hypotrichia</taxon>
        <taxon>Euplotida</taxon>
        <taxon>Euplotidae</taxon>
        <taxon>Euplotes</taxon>
    </lineage>
</organism>
<evidence type="ECO:0000313" key="1">
    <source>
        <dbReference type="EMBL" id="CAE0345734.1"/>
    </source>
</evidence>
<dbReference type="EMBL" id="HBII01010728">
    <property type="protein sequence ID" value="CAE0345734.1"/>
    <property type="molecule type" value="Transcribed_RNA"/>
</dbReference>
<dbReference type="EMBL" id="HBII01010729">
    <property type="protein sequence ID" value="CAE0345735.1"/>
    <property type="molecule type" value="Transcribed_RNA"/>
</dbReference>
<gene>
    <name evidence="1" type="ORF">EHAR0213_LOCUS4644</name>
    <name evidence="2" type="ORF">EHAR0213_LOCUS4645</name>
</gene>
<protein>
    <submittedName>
        <fullName evidence="2">Uncharacterized protein</fullName>
    </submittedName>
</protein>
<proteinExistence type="predicted"/>